<evidence type="ECO:0008006" key="3">
    <source>
        <dbReference type="Google" id="ProtNLM"/>
    </source>
</evidence>
<dbReference type="Proteomes" id="UP001159363">
    <property type="component" value="Chromosome 5"/>
</dbReference>
<name>A0ABQ9H7X9_9NEOP</name>
<accession>A0ABQ9H7X9</accession>
<dbReference type="EMBL" id="JARBHB010000006">
    <property type="protein sequence ID" value="KAJ8880404.1"/>
    <property type="molecule type" value="Genomic_DNA"/>
</dbReference>
<evidence type="ECO:0000313" key="1">
    <source>
        <dbReference type="EMBL" id="KAJ8880404.1"/>
    </source>
</evidence>
<protein>
    <recommendedName>
        <fullName evidence="3">Maturase K</fullName>
    </recommendedName>
</protein>
<reference evidence="1 2" key="1">
    <citation type="submission" date="2023-02" db="EMBL/GenBank/DDBJ databases">
        <title>LHISI_Scaffold_Assembly.</title>
        <authorList>
            <person name="Stuart O.P."/>
            <person name="Cleave R."/>
            <person name="Magrath M.J.L."/>
            <person name="Mikheyev A.S."/>
        </authorList>
    </citation>
    <scope>NUCLEOTIDE SEQUENCE [LARGE SCALE GENOMIC DNA]</scope>
    <source>
        <strain evidence="1">Daus_M_001</strain>
        <tissue evidence="1">Leg muscle</tissue>
    </source>
</reference>
<gene>
    <name evidence="1" type="ORF">PR048_016873</name>
</gene>
<proteinExistence type="predicted"/>
<comment type="caution">
    <text evidence="1">The sequence shown here is derived from an EMBL/GenBank/DDBJ whole genome shotgun (WGS) entry which is preliminary data.</text>
</comment>
<keyword evidence="2" id="KW-1185">Reference proteome</keyword>
<sequence>MINIVFVLCQQDYPMEFSVIPSALGHLVPLHMPEPGTALLLSSADGYLRRWHFPNSVVSILVPQILVVWFHSYKEEYYSVVLQGLADANYIFLAVEVRAYGKQSNVSRPILSNRTLYERLKTNSFNMLGDCELPQTNTKLPFVILAKRIAESSFGKLIAKWRNPHKQVETMPENVEKII</sequence>
<evidence type="ECO:0000313" key="2">
    <source>
        <dbReference type="Proteomes" id="UP001159363"/>
    </source>
</evidence>
<organism evidence="1 2">
    <name type="scientific">Dryococelus australis</name>
    <dbReference type="NCBI Taxonomy" id="614101"/>
    <lineage>
        <taxon>Eukaryota</taxon>
        <taxon>Metazoa</taxon>
        <taxon>Ecdysozoa</taxon>
        <taxon>Arthropoda</taxon>
        <taxon>Hexapoda</taxon>
        <taxon>Insecta</taxon>
        <taxon>Pterygota</taxon>
        <taxon>Neoptera</taxon>
        <taxon>Polyneoptera</taxon>
        <taxon>Phasmatodea</taxon>
        <taxon>Verophasmatodea</taxon>
        <taxon>Anareolatae</taxon>
        <taxon>Phasmatidae</taxon>
        <taxon>Eurycanthinae</taxon>
        <taxon>Dryococelus</taxon>
    </lineage>
</organism>